<comment type="similarity">
    <text evidence="1">Belongs to the bacterial solute-binding protein SsuA/TauA family.</text>
</comment>
<dbReference type="SUPFAM" id="SSF53850">
    <property type="entry name" value="Periplasmic binding protein-like II"/>
    <property type="match status" value="1"/>
</dbReference>
<evidence type="ECO:0000256" key="2">
    <source>
        <dbReference type="SAM" id="SignalP"/>
    </source>
</evidence>
<dbReference type="InterPro" id="IPR015168">
    <property type="entry name" value="SsuA/THI5"/>
</dbReference>
<evidence type="ECO:0000259" key="3">
    <source>
        <dbReference type="SMART" id="SM00062"/>
    </source>
</evidence>
<keyword evidence="2" id="KW-0732">Signal</keyword>
<dbReference type="Proteomes" id="UP000637267">
    <property type="component" value="Unassembled WGS sequence"/>
</dbReference>
<feature type="signal peptide" evidence="2">
    <location>
        <begin position="1"/>
        <end position="29"/>
    </location>
</feature>
<accession>A0ABQ2PB31</accession>
<dbReference type="PANTHER" id="PTHR30024">
    <property type="entry name" value="ALIPHATIC SULFONATES-BINDING PROTEIN-RELATED"/>
    <property type="match status" value="1"/>
</dbReference>
<evidence type="ECO:0000313" key="4">
    <source>
        <dbReference type="EMBL" id="GGP22715.1"/>
    </source>
</evidence>
<protein>
    <submittedName>
        <fullName evidence="4">ABC transporter</fullName>
    </submittedName>
</protein>
<dbReference type="SMART" id="SM00062">
    <property type="entry name" value="PBPb"/>
    <property type="match status" value="1"/>
</dbReference>
<organism evidence="4 5">
    <name type="scientific">Silvimonas iriomotensis</name>
    <dbReference type="NCBI Taxonomy" id="449662"/>
    <lineage>
        <taxon>Bacteria</taxon>
        <taxon>Pseudomonadati</taxon>
        <taxon>Pseudomonadota</taxon>
        <taxon>Betaproteobacteria</taxon>
        <taxon>Neisseriales</taxon>
        <taxon>Chitinibacteraceae</taxon>
        <taxon>Silvimonas</taxon>
    </lineage>
</organism>
<dbReference type="InterPro" id="IPR001638">
    <property type="entry name" value="Solute-binding_3/MltF_N"/>
</dbReference>
<dbReference type="RefSeq" id="WP_188704893.1">
    <property type="nucleotide sequence ID" value="NZ_BMLX01000003.1"/>
</dbReference>
<dbReference type="Pfam" id="PF09084">
    <property type="entry name" value="NMT1"/>
    <property type="match status" value="1"/>
</dbReference>
<dbReference type="Gene3D" id="3.40.190.10">
    <property type="entry name" value="Periplasmic binding protein-like II"/>
    <property type="match status" value="2"/>
</dbReference>
<comment type="caution">
    <text evidence="4">The sequence shown here is derived from an EMBL/GenBank/DDBJ whole genome shotgun (WGS) entry which is preliminary data.</text>
</comment>
<evidence type="ECO:0000313" key="5">
    <source>
        <dbReference type="Proteomes" id="UP000637267"/>
    </source>
</evidence>
<feature type="chain" id="PRO_5046849434" evidence="2">
    <location>
        <begin position="30"/>
        <end position="361"/>
    </location>
</feature>
<sequence>MFSLLSLRGPLARLTLAVAAFGLATGASAETPPTVIHIGVATPKTGNPPAFTVGPIGVAYTRGLIEEEFKKDNVKIDWVFFRGAGPAVNEALTNKQLDFAFQGDLPSLVGKAGGLNTRLIALSGTRQHVYLAVPPDSPIKSVKDLKGKRVGFSIGTNIQTPINRILAANGLTERDIRVVNLSVEGIAPALTSRSIDAVFSWVQILPLKDKGLARIVFSDHDNAAFACNSGVLVTDDFARKYPQTTTRLLKAILPANRWLADPANTNAAISLAARMGFPEKTLHEDQDGEDVLLQSSPLLTDYALSLYQGVADDAYRLKLARARVDVKQWADSSFLAAALQQSQLTGFWPALDNSGRKLAAK</sequence>
<dbReference type="PANTHER" id="PTHR30024:SF21">
    <property type="entry name" value="ABC TRANSPORTER SUBSTRATE-BINDING PROTEIN"/>
    <property type="match status" value="1"/>
</dbReference>
<dbReference type="EMBL" id="BMLX01000003">
    <property type="protein sequence ID" value="GGP22715.1"/>
    <property type="molecule type" value="Genomic_DNA"/>
</dbReference>
<reference evidence="5" key="1">
    <citation type="journal article" date="2019" name="Int. J. Syst. Evol. Microbiol.">
        <title>The Global Catalogue of Microorganisms (GCM) 10K type strain sequencing project: providing services to taxonomists for standard genome sequencing and annotation.</title>
        <authorList>
            <consortium name="The Broad Institute Genomics Platform"/>
            <consortium name="The Broad Institute Genome Sequencing Center for Infectious Disease"/>
            <person name="Wu L."/>
            <person name="Ma J."/>
        </authorList>
    </citation>
    <scope>NUCLEOTIDE SEQUENCE [LARGE SCALE GENOMIC DNA]</scope>
    <source>
        <strain evidence="5">CGMCC 1.8859</strain>
    </source>
</reference>
<proteinExistence type="inferred from homology"/>
<gene>
    <name evidence="4" type="ORF">GCM10010970_27150</name>
</gene>
<evidence type="ECO:0000256" key="1">
    <source>
        <dbReference type="ARBA" id="ARBA00010742"/>
    </source>
</evidence>
<feature type="domain" description="Solute-binding protein family 3/N-terminal" evidence="3">
    <location>
        <begin position="35"/>
        <end position="262"/>
    </location>
</feature>
<keyword evidence="5" id="KW-1185">Reference proteome</keyword>
<name>A0ABQ2PB31_9NEIS</name>